<dbReference type="EMBL" id="KZ994415">
    <property type="protein sequence ID" value="RKO92993.1"/>
    <property type="molecule type" value="Genomic_DNA"/>
</dbReference>
<protein>
    <submittedName>
        <fullName evidence="1">Uncharacterized protein</fullName>
    </submittedName>
</protein>
<dbReference type="OrthoDB" id="2422225at2759"/>
<organism evidence="1 2">
    <name type="scientific">Blyttiomyces helicus</name>
    <dbReference type="NCBI Taxonomy" id="388810"/>
    <lineage>
        <taxon>Eukaryota</taxon>
        <taxon>Fungi</taxon>
        <taxon>Fungi incertae sedis</taxon>
        <taxon>Chytridiomycota</taxon>
        <taxon>Chytridiomycota incertae sedis</taxon>
        <taxon>Chytridiomycetes</taxon>
        <taxon>Chytridiomycetes incertae sedis</taxon>
        <taxon>Blyttiomyces</taxon>
    </lineage>
</organism>
<dbReference type="Proteomes" id="UP000269721">
    <property type="component" value="Unassembled WGS sequence"/>
</dbReference>
<gene>
    <name evidence="1" type="ORF">BDK51DRAFT_28406</name>
</gene>
<evidence type="ECO:0000313" key="2">
    <source>
        <dbReference type="Proteomes" id="UP000269721"/>
    </source>
</evidence>
<reference evidence="2" key="1">
    <citation type="journal article" date="2018" name="Nat. Microbiol.">
        <title>Leveraging single-cell genomics to expand the fungal tree of life.</title>
        <authorList>
            <person name="Ahrendt S.R."/>
            <person name="Quandt C.A."/>
            <person name="Ciobanu D."/>
            <person name="Clum A."/>
            <person name="Salamov A."/>
            <person name="Andreopoulos B."/>
            <person name="Cheng J.F."/>
            <person name="Woyke T."/>
            <person name="Pelin A."/>
            <person name="Henrissat B."/>
            <person name="Reynolds N.K."/>
            <person name="Benny G.L."/>
            <person name="Smith M.E."/>
            <person name="James T.Y."/>
            <person name="Grigoriev I.V."/>
        </authorList>
    </citation>
    <scope>NUCLEOTIDE SEQUENCE [LARGE SCALE GENOMIC DNA]</scope>
</reference>
<name>A0A4P9WLN5_9FUNG</name>
<accession>A0A4P9WLN5</accession>
<proteinExistence type="predicted"/>
<keyword evidence="2" id="KW-1185">Reference proteome</keyword>
<sequence>MLAAAWEYGHRKLILMDSTFSVCLQKILLLVMLVIDENHRGVPVALFLFFAPLRNRQTSSIYVRKFIAYGAAIEKEGVQQEGETAEKEGFEGKEGKQMEKKGVDDCSDRLTQKAELGYLAEVARSWEEVVERTMQTFKSAATNDRVTVRRHHSGISLLGYAGRSVVQTGIA</sequence>
<dbReference type="AlphaFoldDB" id="A0A4P9WLN5"/>
<evidence type="ECO:0000313" key="1">
    <source>
        <dbReference type="EMBL" id="RKO92993.1"/>
    </source>
</evidence>